<feature type="compositionally biased region" description="Low complexity" evidence="3">
    <location>
        <begin position="369"/>
        <end position="380"/>
    </location>
</feature>
<feature type="compositionally biased region" description="Low complexity" evidence="3">
    <location>
        <begin position="443"/>
        <end position="452"/>
    </location>
</feature>
<evidence type="ECO:0000313" key="5">
    <source>
        <dbReference type="RefSeq" id="XP_018528495.1"/>
    </source>
</evidence>
<feature type="compositionally biased region" description="Polar residues" evidence="3">
    <location>
        <begin position="574"/>
        <end position="590"/>
    </location>
</feature>
<feature type="compositionally biased region" description="Pro residues" evidence="3">
    <location>
        <begin position="525"/>
        <end position="541"/>
    </location>
</feature>
<accession>A0AAJ7LP04</accession>
<feature type="region of interest" description="Disordered" evidence="3">
    <location>
        <begin position="98"/>
        <end position="146"/>
    </location>
</feature>
<evidence type="ECO:0000256" key="2">
    <source>
        <dbReference type="SAM" id="Coils"/>
    </source>
</evidence>
<keyword evidence="1 2" id="KW-0175">Coiled coil</keyword>
<dbReference type="Proteomes" id="UP000694890">
    <property type="component" value="Linkage group LG17"/>
</dbReference>
<feature type="region of interest" description="Disordered" evidence="3">
    <location>
        <begin position="257"/>
        <end position="283"/>
    </location>
</feature>
<reference evidence="5" key="1">
    <citation type="submission" date="2025-08" db="UniProtKB">
        <authorList>
            <consortium name="RefSeq"/>
        </authorList>
    </citation>
    <scope>IDENTIFICATION</scope>
    <source>
        <tissue evidence="5">Brain</tissue>
    </source>
</reference>
<feature type="compositionally biased region" description="Polar residues" evidence="3">
    <location>
        <begin position="257"/>
        <end position="268"/>
    </location>
</feature>
<sequence length="666" mass="71879">MFSDSRAPVPGEQRGFKPHTPHFIPWLRNSLKSHHSSDLGLNRPYKSNSEARNNLTPLERAKGIGFFSIPGRDRAKKGDLRCNGVGMARMLPVVLQRGPHILPGSRGKQRDDSPVKSNQTPESDLDPVHTQISPGDGPQGLVNSSTSAQDNHAFVRNHSSHLSPPHSQNDRTSTLVKKYGPLVGPPPGPVPVPTLLAEEPNCKVPVVVCMEDRRGEAWDYASHTTHRQRDLHSSSWLSSDTQGLIERQHRFSSSFSYIKQQSRNSQSQRDLREPPVEGFNGPLNGVIFSTEAKQRGESQRREAGCSRRVVRNQIKRVVDNLEQVLTALRDVHQEMKEVVQQIDYLTSSIDLNEEEQQGTGGGNSAKPPSDSSSSSGSSSSEVTLGSTHQRPPEPEDQPGATNSSGTLRRDHHGRSQSPPSVQLCPASSGFSSERSQTLGFTCSLGSSPRRGGPLPPTSNLPSSSPPQFQNLTSHDLTLPPQRSFPVRPPTPGLSPLTVNLQAPNSPGSQPHSPGPSSSSIGVRPVSPPSPLSPKPHPPPALSPSVIIETKVGSYQTPQSDHPSAGPLSPPSTQPPSATCPPTDSETQTAPNGDRERRASSAGPVHAASQVCATAVAAAKPPTVQGRRGRKPPPYPHHRFSEHTKKAKEPRKAPPYPEKRRLLSTTV</sequence>
<organism evidence="4 5">
    <name type="scientific">Lates calcarifer</name>
    <name type="common">Barramundi</name>
    <name type="synonym">Holocentrus calcarifer</name>
    <dbReference type="NCBI Taxonomy" id="8187"/>
    <lineage>
        <taxon>Eukaryota</taxon>
        <taxon>Metazoa</taxon>
        <taxon>Chordata</taxon>
        <taxon>Craniata</taxon>
        <taxon>Vertebrata</taxon>
        <taxon>Euteleostomi</taxon>
        <taxon>Actinopterygii</taxon>
        <taxon>Neopterygii</taxon>
        <taxon>Teleostei</taxon>
        <taxon>Neoteleostei</taxon>
        <taxon>Acanthomorphata</taxon>
        <taxon>Carangaria</taxon>
        <taxon>Carangaria incertae sedis</taxon>
        <taxon>Centropomidae</taxon>
        <taxon>Lates</taxon>
    </lineage>
</organism>
<feature type="compositionally biased region" description="Low complexity" evidence="3">
    <location>
        <begin position="606"/>
        <end position="618"/>
    </location>
</feature>
<feature type="compositionally biased region" description="Basic residues" evidence="3">
    <location>
        <begin position="626"/>
        <end position="637"/>
    </location>
</feature>
<name>A0AAJ7LP04_LATCA</name>
<dbReference type="KEGG" id="lcf:108881151"/>
<feature type="region of interest" description="Disordered" evidence="3">
    <location>
        <begin position="1"/>
        <end position="21"/>
    </location>
</feature>
<feature type="compositionally biased region" description="Polar residues" evidence="3">
    <location>
        <begin position="552"/>
        <end position="561"/>
    </location>
</feature>
<dbReference type="PANTHER" id="PTHR15917:SF2">
    <property type="match status" value="1"/>
</dbReference>
<evidence type="ECO:0000256" key="1">
    <source>
        <dbReference type="ARBA" id="ARBA00023054"/>
    </source>
</evidence>
<feature type="coiled-coil region" evidence="2">
    <location>
        <begin position="311"/>
        <end position="338"/>
    </location>
</feature>
<evidence type="ECO:0000313" key="4">
    <source>
        <dbReference type="Proteomes" id="UP000694890"/>
    </source>
</evidence>
<protein>
    <submittedName>
        <fullName evidence="5">Uncharacterized protein LOC108881151</fullName>
    </submittedName>
</protein>
<dbReference type="PANTHER" id="PTHR15917">
    <property type="match status" value="1"/>
</dbReference>
<feature type="compositionally biased region" description="Polar residues" evidence="3">
    <location>
        <begin position="428"/>
        <end position="440"/>
    </location>
</feature>
<dbReference type="AlphaFoldDB" id="A0AAJ7LP04"/>
<dbReference type="GeneID" id="108881151"/>
<proteinExistence type="predicted"/>
<dbReference type="InterPro" id="IPR027997">
    <property type="entry name" value="Largen/INSYN1"/>
</dbReference>
<dbReference type="RefSeq" id="XP_018528495.1">
    <property type="nucleotide sequence ID" value="XM_018672979.2"/>
</dbReference>
<evidence type="ECO:0000256" key="3">
    <source>
        <dbReference type="SAM" id="MobiDB-lite"/>
    </source>
</evidence>
<gene>
    <name evidence="5" type="primary">LOC108881151</name>
</gene>
<feature type="compositionally biased region" description="Polar residues" evidence="3">
    <location>
        <begin position="45"/>
        <end position="56"/>
    </location>
</feature>
<feature type="compositionally biased region" description="Low complexity" evidence="3">
    <location>
        <begin position="503"/>
        <end position="524"/>
    </location>
</feature>
<feature type="region of interest" description="Disordered" evidence="3">
    <location>
        <begin position="35"/>
        <end position="56"/>
    </location>
</feature>
<feature type="region of interest" description="Disordered" evidence="3">
    <location>
        <begin position="354"/>
        <end position="666"/>
    </location>
</feature>